<dbReference type="AlphaFoldDB" id="A0A915JC14"/>
<organism evidence="1 2">
    <name type="scientific">Romanomermis culicivorax</name>
    <name type="common">Nematode worm</name>
    <dbReference type="NCBI Taxonomy" id="13658"/>
    <lineage>
        <taxon>Eukaryota</taxon>
        <taxon>Metazoa</taxon>
        <taxon>Ecdysozoa</taxon>
        <taxon>Nematoda</taxon>
        <taxon>Enoplea</taxon>
        <taxon>Dorylaimia</taxon>
        <taxon>Mermithida</taxon>
        <taxon>Mermithoidea</taxon>
        <taxon>Mermithidae</taxon>
        <taxon>Romanomermis</taxon>
    </lineage>
</organism>
<proteinExistence type="predicted"/>
<name>A0A915JC14_ROMCU</name>
<sequence length="76" mass="8956">MSVMIIDNGSEDVAMCFHFQKDIQALAKCKGQGVIVRTDHKPLQWLKDGKHRNTRLQWFSLQDYDYKTWMPQILTT</sequence>
<evidence type="ECO:0000313" key="1">
    <source>
        <dbReference type="Proteomes" id="UP000887565"/>
    </source>
</evidence>
<accession>A0A915JC14</accession>
<keyword evidence="1" id="KW-1185">Reference proteome</keyword>
<protein>
    <submittedName>
        <fullName evidence="2">Uncharacterized protein</fullName>
    </submittedName>
</protein>
<reference evidence="2" key="1">
    <citation type="submission" date="2022-11" db="UniProtKB">
        <authorList>
            <consortium name="WormBaseParasite"/>
        </authorList>
    </citation>
    <scope>IDENTIFICATION</scope>
</reference>
<dbReference type="Proteomes" id="UP000887565">
    <property type="component" value="Unplaced"/>
</dbReference>
<dbReference type="WBParaSite" id="nRc.2.0.1.t23335-RA">
    <property type="protein sequence ID" value="nRc.2.0.1.t23335-RA"/>
    <property type="gene ID" value="nRc.2.0.1.g23335"/>
</dbReference>
<evidence type="ECO:0000313" key="2">
    <source>
        <dbReference type="WBParaSite" id="nRc.2.0.1.t23335-RA"/>
    </source>
</evidence>